<evidence type="ECO:0000313" key="6">
    <source>
        <dbReference type="Proteomes" id="UP000199356"/>
    </source>
</evidence>
<dbReference type="OrthoDB" id="25954at2"/>
<dbReference type="EMBL" id="FOXA01000055">
    <property type="protein sequence ID" value="SFQ22470.1"/>
    <property type="molecule type" value="Genomic_DNA"/>
</dbReference>
<reference evidence="5 6" key="1">
    <citation type="submission" date="2016-10" db="EMBL/GenBank/DDBJ databases">
        <authorList>
            <person name="de Groot N.N."/>
        </authorList>
    </citation>
    <scope>NUCLEOTIDE SEQUENCE [LARGE SCALE GENOMIC DNA]</scope>
    <source>
        <strain evidence="5 6">DSM 19547</strain>
    </source>
</reference>
<dbReference type="CDD" id="cd08916">
    <property type="entry name" value="TrHb3_P"/>
    <property type="match status" value="1"/>
</dbReference>
<proteinExistence type="predicted"/>
<dbReference type="STRING" id="441119.SAMN04488047_1552"/>
<dbReference type="SUPFAM" id="SSF46458">
    <property type="entry name" value="Globin-like"/>
    <property type="match status" value="1"/>
</dbReference>
<keyword evidence="4" id="KW-0408">Iron</keyword>
<dbReference type="AlphaFoldDB" id="A0A1I5WRY8"/>
<evidence type="ECO:0000313" key="5">
    <source>
        <dbReference type="EMBL" id="SFQ22470.1"/>
    </source>
</evidence>
<protein>
    <submittedName>
        <fullName evidence="5">Hemoglobin</fullName>
    </submittedName>
</protein>
<accession>A0A1I5WRY8</accession>
<organism evidence="5 6">
    <name type="scientific">Tranquillimonas alkanivorans</name>
    <dbReference type="NCBI Taxonomy" id="441119"/>
    <lineage>
        <taxon>Bacteria</taxon>
        <taxon>Pseudomonadati</taxon>
        <taxon>Pseudomonadota</taxon>
        <taxon>Alphaproteobacteria</taxon>
        <taxon>Rhodobacterales</taxon>
        <taxon>Roseobacteraceae</taxon>
        <taxon>Tranquillimonas</taxon>
    </lineage>
</organism>
<keyword evidence="6" id="KW-1185">Reference proteome</keyword>
<dbReference type="Pfam" id="PF01152">
    <property type="entry name" value="Bac_globin"/>
    <property type="match status" value="1"/>
</dbReference>
<dbReference type="InterPro" id="IPR001486">
    <property type="entry name" value="Hemoglobin_trunc"/>
</dbReference>
<dbReference type="GO" id="GO:0020037">
    <property type="term" value="F:heme binding"/>
    <property type="evidence" value="ECO:0007669"/>
    <property type="project" value="InterPro"/>
</dbReference>
<evidence type="ECO:0000256" key="1">
    <source>
        <dbReference type="ARBA" id="ARBA00022448"/>
    </source>
</evidence>
<keyword evidence="3" id="KW-0479">Metal-binding</keyword>
<dbReference type="InterPro" id="IPR012292">
    <property type="entry name" value="Globin/Proto"/>
</dbReference>
<keyword evidence="2" id="KW-0349">Heme</keyword>
<dbReference type="RefSeq" id="WP_093425908.1">
    <property type="nucleotide sequence ID" value="NZ_FOXA01000055.1"/>
</dbReference>
<evidence type="ECO:0000256" key="3">
    <source>
        <dbReference type="ARBA" id="ARBA00022723"/>
    </source>
</evidence>
<dbReference type="GO" id="GO:0046872">
    <property type="term" value="F:metal ion binding"/>
    <property type="evidence" value="ECO:0007669"/>
    <property type="project" value="UniProtKB-KW"/>
</dbReference>
<dbReference type="Proteomes" id="UP000199356">
    <property type="component" value="Unassembled WGS sequence"/>
</dbReference>
<sequence>MSDLVAKHDIARTKRAEIRRKAQEMGIDEAYLSQMVETFYDRVRQDARLGPIFVREVEDDWTPHLEKMKSFWASVALSSGTYSGKPVLVHQRLEGVRKDDMARWLRLFRATLDDTAPTPEAAEYLMERAQRIASSLEMAMFPCLGNADGPPDLRSGLS</sequence>
<dbReference type="GO" id="GO:0019825">
    <property type="term" value="F:oxygen binding"/>
    <property type="evidence" value="ECO:0007669"/>
    <property type="project" value="InterPro"/>
</dbReference>
<dbReference type="Gene3D" id="1.10.490.10">
    <property type="entry name" value="Globins"/>
    <property type="match status" value="1"/>
</dbReference>
<name>A0A1I5WRY8_9RHOB</name>
<evidence type="ECO:0000256" key="2">
    <source>
        <dbReference type="ARBA" id="ARBA00022617"/>
    </source>
</evidence>
<gene>
    <name evidence="5" type="ORF">SAMN04488047_1552</name>
</gene>
<dbReference type="InterPro" id="IPR009050">
    <property type="entry name" value="Globin-like_sf"/>
</dbReference>
<evidence type="ECO:0000256" key="4">
    <source>
        <dbReference type="ARBA" id="ARBA00023004"/>
    </source>
</evidence>
<keyword evidence="1" id="KW-0813">Transport</keyword>